<organism evidence="8 9">
    <name type="scientific">Arundinibacter roseus</name>
    <dbReference type="NCBI Taxonomy" id="2070510"/>
    <lineage>
        <taxon>Bacteria</taxon>
        <taxon>Pseudomonadati</taxon>
        <taxon>Bacteroidota</taxon>
        <taxon>Cytophagia</taxon>
        <taxon>Cytophagales</taxon>
        <taxon>Spirosomataceae</taxon>
        <taxon>Arundinibacter</taxon>
    </lineage>
</organism>
<keyword evidence="9" id="KW-1185">Reference proteome</keyword>
<comment type="caution">
    <text evidence="8">The sequence shown here is derived from an EMBL/GenBank/DDBJ whole genome shotgun (WGS) entry which is preliminary data.</text>
</comment>
<proteinExistence type="inferred from homology"/>
<feature type="domain" description="NusB/RsmB/TIM44" evidence="7">
    <location>
        <begin position="277"/>
        <end position="367"/>
    </location>
</feature>
<dbReference type="RefSeq" id="WP_132117265.1">
    <property type="nucleotide sequence ID" value="NZ_SMJU01000006.1"/>
</dbReference>
<comment type="similarity">
    <text evidence="1 6">Belongs to the NusB family.</text>
</comment>
<dbReference type="Pfam" id="PF01029">
    <property type="entry name" value="NusB"/>
    <property type="match status" value="1"/>
</dbReference>
<evidence type="ECO:0000313" key="8">
    <source>
        <dbReference type="EMBL" id="TDB65113.1"/>
    </source>
</evidence>
<dbReference type="NCBIfam" id="TIGR01951">
    <property type="entry name" value="nusB"/>
    <property type="match status" value="1"/>
</dbReference>
<evidence type="ECO:0000259" key="7">
    <source>
        <dbReference type="Pfam" id="PF01029"/>
    </source>
</evidence>
<keyword evidence="4 6" id="KW-0805">Transcription regulation</keyword>
<dbReference type="PANTHER" id="PTHR11078:SF3">
    <property type="entry name" value="ANTITERMINATION NUSB DOMAIN-CONTAINING PROTEIN"/>
    <property type="match status" value="1"/>
</dbReference>
<evidence type="ECO:0000256" key="6">
    <source>
        <dbReference type="HAMAP-Rule" id="MF_00073"/>
    </source>
</evidence>
<dbReference type="GO" id="GO:0005829">
    <property type="term" value="C:cytosol"/>
    <property type="evidence" value="ECO:0007669"/>
    <property type="project" value="TreeGrafter"/>
</dbReference>
<evidence type="ECO:0000256" key="3">
    <source>
        <dbReference type="ARBA" id="ARBA00022884"/>
    </source>
</evidence>
<reference evidence="8 9" key="1">
    <citation type="submission" date="2019-02" db="EMBL/GenBank/DDBJ databases">
        <title>Arundinibacter roseus gen. nov., sp. nov., a new member of the family Cytophagaceae.</title>
        <authorList>
            <person name="Szuroczki S."/>
            <person name="Khayer B."/>
            <person name="Sproer C."/>
            <person name="Toumi M."/>
            <person name="Szabo A."/>
            <person name="Felfoldi T."/>
            <person name="Schumann P."/>
            <person name="Toth E."/>
        </authorList>
    </citation>
    <scope>NUCLEOTIDE SEQUENCE [LARGE SCALE GENOMIC DNA]</scope>
    <source>
        <strain evidence="8 9">DMA-k-7a</strain>
    </source>
</reference>
<dbReference type="OrthoDB" id="9787568at2"/>
<dbReference type="EMBL" id="SMJU01000006">
    <property type="protein sequence ID" value="TDB65113.1"/>
    <property type="molecule type" value="Genomic_DNA"/>
</dbReference>
<dbReference type="Gene3D" id="1.10.940.10">
    <property type="entry name" value="NusB-like"/>
    <property type="match status" value="1"/>
</dbReference>
<dbReference type="InterPro" id="IPR006027">
    <property type="entry name" value="NusB_RsmB_TIM44"/>
</dbReference>
<dbReference type="InterPro" id="IPR011605">
    <property type="entry name" value="NusB_fam"/>
</dbReference>
<keyword evidence="5 6" id="KW-0804">Transcription</keyword>
<dbReference type="GO" id="GO:0006353">
    <property type="term" value="P:DNA-templated transcription termination"/>
    <property type="evidence" value="ECO:0007669"/>
    <property type="project" value="UniProtKB-UniRule"/>
</dbReference>
<dbReference type="InterPro" id="IPR035926">
    <property type="entry name" value="NusB-like_sf"/>
</dbReference>
<sequence length="387" mass="45245">MLNRRLLRTKVVQALYASQIATEADRLLAIDEIAEAYLPDLNSMLPQNREKLEGLKRLSIMTLGELIKKGQPSTDEELPFEVIQTARRAFETYTRQTQRDRQAIVRRVLKETEAIYDEFLSIIMLLMELGFQSKLEREREYPDPDIVFPIESGLDTNAVILLLQASETLEIEFIRRGISWSNDLTIIRKTFREALRSDDVYIDYCKKNVHTPEEDQKMVQHVLRQVILKHEIPLTHLQQNDLYWEDHFELIRGLAIKTLKSADTGKIQLPELTDDWDEDQFFVEELFNKTIEHEAEYESYLHEQLKNWDLERIAQVDMIIMKTALAELIHFPSIPVKVSINEYIEIAKRYSTLKSGKFVNGNLDRLAEKLKEKGIIRKSGRGLIDNK</sequence>
<evidence type="ECO:0000313" key="9">
    <source>
        <dbReference type="Proteomes" id="UP000295706"/>
    </source>
</evidence>
<protein>
    <recommendedName>
        <fullName evidence="6">Transcription antitermination protein NusB</fullName>
    </recommendedName>
    <alternativeName>
        <fullName evidence="6">Antitermination factor NusB</fullName>
    </alternativeName>
</protein>
<evidence type="ECO:0000256" key="1">
    <source>
        <dbReference type="ARBA" id="ARBA00005952"/>
    </source>
</evidence>
<accession>A0A4R4KBX4</accession>
<keyword evidence="2 6" id="KW-0889">Transcription antitermination</keyword>
<dbReference type="Proteomes" id="UP000295706">
    <property type="component" value="Unassembled WGS sequence"/>
</dbReference>
<dbReference type="SUPFAM" id="SSF48013">
    <property type="entry name" value="NusB-like"/>
    <property type="match status" value="1"/>
</dbReference>
<dbReference type="GO" id="GO:0003723">
    <property type="term" value="F:RNA binding"/>
    <property type="evidence" value="ECO:0007669"/>
    <property type="project" value="UniProtKB-UniRule"/>
</dbReference>
<dbReference type="HAMAP" id="MF_00073">
    <property type="entry name" value="NusB"/>
    <property type="match status" value="1"/>
</dbReference>
<name>A0A4R4KBX4_9BACT</name>
<dbReference type="PANTHER" id="PTHR11078">
    <property type="entry name" value="N UTILIZATION SUBSTANCE PROTEIN B-RELATED"/>
    <property type="match status" value="1"/>
</dbReference>
<evidence type="ECO:0000256" key="2">
    <source>
        <dbReference type="ARBA" id="ARBA00022814"/>
    </source>
</evidence>
<dbReference type="GO" id="GO:0031564">
    <property type="term" value="P:transcription antitermination"/>
    <property type="evidence" value="ECO:0007669"/>
    <property type="project" value="UniProtKB-KW"/>
</dbReference>
<keyword evidence="3 6" id="KW-0694">RNA-binding</keyword>
<evidence type="ECO:0000256" key="4">
    <source>
        <dbReference type="ARBA" id="ARBA00023015"/>
    </source>
</evidence>
<evidence type="ECO:0000256" key="5">
    <source>
        <dbReference type="ARBA" id="ARBA00023163"/>
    </source>
</evidence>
<gene>
    <name evidence="6 8" type="primary">nusB</name>
    <name evidence="8" type="ORF">EZE20_10385</name>
</gene>
<comment type="function">
    <text evidence="6">Involved in transcription antitermination. Required for transcription of ribosomal RNA (rRNA) genes. Binds specifically to the boxA antiterminator sequence of the ribosomal RNA (rrn) operons.</text>
</comment>
<dbReference type="AlphaFoldDB" id="A0A4R4KBX4"/>